<name>A0ABM9AYK4_9BACT</name>
<feature type="chain" id="PRO_5046962242" description="Type IX secretion system membrane protein PorP/SprF" evidence="1">
    <location>
        <begin position="19"/>
        <end position="347"/>
    </location>
</feature>
<dbReference type="Proteomes" id="UP000837803">
    <property type="component" value="Unassembled WGS sequence"/>
</dbReference>
<dbReference type="InterPro" id="IPR019861">
    <property type="entry name" value="PorP/SprF_Bacteroidetes"/>
</dbReference>
<sequence length="347" mass="37971">MKIVYTLLLVLAALGLQAQDIHFSQFYMSPLNLNPAMTGVMNCNSRIAINYRSQWASVLGENAFQTYSVSYDQRIAVGRNDFFGIGGTFWGDRAGEANFATTTGKVSASYSKKIGGSRKFGNYLVAGAELGAAQRSLDFLALRWGSQHDGDGGFDPNAASGETGLDRDQFLFADMAGGLLWFMVFDENNSLYVGGAFHHLNRANQSFSDEGEDLLYSRYTGHAGGEFMLTDRFGLVPGVIIMSQGPSFQVNTGTNVKFLLDSGRNSASQSFQVGVWTRISNRLDSSVLTDALILSTRFDYENFALGFSYDLNTSDLNVATDGNGGFELSLQYKICGNQRRGVYCPQF</sequence>
<comment type="caution">
    <text evidence="2">The sequence shown here is derived from an EMBL/GenBank/DDBJ whole genome shotgun (WGS) entry which is preliminary data.</text>
</comment>
<dbReference type="Pfam" id="PF11751">
    <property type="entry name" value="PorP_SprF"/>
    <property type="match status" value="1"/>
</dbReference>
<accession>A0ABM9AYK4</accession>
<organism evidence="2 3">
    <name type="scientific">Neolewinella maritima</name>
    <dbReference type="NCBI Taxonomy" id="1383882"/>
    <lineage>
        <taxon>Bacteria</taxon>
        <taxon>Pseudomonadati</taxon>
        <taxon>Bacteroidota</taxon>
        <taxon>Saprospiria</taxon>
        <taxon>Saprospirales</taxon>
        <taxon>Lewinellaceae</taxon>
        <taxon>Neolewinella</taxon>
    </lineage>
</organism>
<evidence type="ECO:0008006" key="4">
    <source>
        <dbReference type="Google" id="ProtNLM"/>
    </source>
</evidence>
<protein>
    <recommendedName>
        <fullName evidence="4">Type IX secretion system membrane protein PorP/SprF</fullName>
    </recommendedName>
</protein>
<proteinExistence type="predicted"/>
<dbReference type="EMBL" id="CAKLPZ010000001">
    <property type="protein sequence ID" value="CAH0999797.1"/>
    <property type="molecule type" value="Genomic_DNA"/>
</dbReference>
<dbReference type="NCBIfam" id="TIGR03519">
    <property type="entry name" value="T9SS_PorP_fam"/>
    <property type="match status" value="1"/>
</dbReference>
<evidence type="ECO:0000256" key="1">
    <source>
        <dbReference type="SAM" id="SignalP"/>
    </source>
</evidence>
<feature type="signal peptide" evidence="1">
    <location>
        <begin position="1"/>
        <end position="18"/>
    </location>
</feature>
<reference evidence="2" key="1">
    <citation type="submission" date="2021-12" db="EMBL/GenBank/DDBJ databases">
        <authorList>
            <person name="Rodrigo-Torres L."/>
            <person name="Arahal R. D."/>
            <person name="Lucena T."/>
        </authorList>
    </citation>
    <scope>NUCLEOTIDE SEQUENCE</scope>
    <source>
        <strain evidence="2">CECT 8419</strain>
    </source>
</reference>
<keyword evidence="1" id="KW-0732">Signal</keyword>
<evidence type="ECO:0000313" key="2">
    <source>
        <dbReference type="EMBL" id="CAH0999797.1"/>
    </source>
</evidence>
<keyword evidence="3" id="KW-1185">Reference proteome</keyword>
<gene>
    <name evidence="2" type="ORF">LEM8419_01097</name>
</gene>
<dbReference type="RefSeq" id="WP_264758993.1">
    <property type="nucleotide sequence ID" value="NZ_CAKLPZ010000001.1"/>
</dbReference>
<evidence type="ECO:0000313" key="3">
    <source>
        <dbReference type="Proteomes" id="UP000837803"/>
    </source>
</evidence>